<dbReference type="Proteomes" id="UP000242474">
    <property type="component" value="Unassembled WGS sequence"/>
</dbReference>
<feature type="region of interest" description="Disordered" evidence="1">
    <location>
        <begin position="157"/>
        <end position="177"/>
    </location>
</feature>
<name>A0A2G5B6D8_COERN</name>
<evidence type="ECO:0000313" key="3">
    <source>
        <dbReference type="Proteomes" id="UP000242474"/>
    </source>
</evidence>
<dbReference type="AlphaFoldDB" id="A0A2G5B6D8"/>
<feature type="compositionally biased region" description="Basic and acidic residues" evidence="1">
    <location>
        <begin position="157"/>
        <end position="171"/>
    </location>
</feature>
<organism evidence="2 3">
    <name type="scientific">Coemansia reversa (strain ATCC 12441 / NRRL 1564)</name>
    <dbReference type="NCBI Taxonomy" id="763665"/>
    <lineage>
        <taxon>Eukaryota</taxon>
        <taxon>Fungi</taxon>
        <taxon>Fungi incertae sedis</taxon>
        <taxon>Zoopagomycota</taxon>
        <taxon>Kickxellomycotina</taxon>
        <taxon>Kickxellomycetes</taxon>
        <taxon>Kickxellales</taxon>
        <taxon>Kickxellaceae</taxon>
        <taxon>Coemansia</taxon>
    </lineage>
</organism>
<evidence type="ECO:0000256" key="1">
    <source>
        <dbReference type="SAM" id="MobiDB-lite"/>
    </source>
</evidence>
<gene>
    <name evidence="2" type="ORF">COEREDRAFT_82688</name>
</gene>
<evidence type="ECO:0008006" key="4">
    <source>
        <dbReference type="Google" id="ProtNLM"/>
    </source>
</evidence>
<keyword evidence="3" id="KW-1185">Reference proteome</keyword>
<evidence type="ECO:0000313" key="2">
    <source>
        <dbReference type="EMBL" id="PIA14561.1"/>
    </source>
</evidence>
<accession>A0A2G5B6D8</accession>
<sequence length="364" mass="41007">MIPPQGQQQSEQPPQEELVNNRPAFIGIHSRDDSTQVLYISSGVRQALGFTPAHMLQHGAKEFIADSYSDYYSTLYAHKPEDNSNNEEEDEDEANAYVMYMNIKTADGIPVLNRVTTFKCDNCVIVISMAFPELPYSNRHELEVQMLDGAMKRMVVTRDKKDSQHGRHKESATSQGVRRPLYYARNRQLKAAFVLENPLVSNIETEETGRRQNGPLVVFVTGSVSRLIDADNTDLMGFPFLKLVAPEDVLHVGKFFERLSTSTDVLFETFSILQRPDVIEGDIRVEDENNIRVVVECLGANVTDGVALLMRKLRTTPAPMRDNLGNYMRTKVHEIDEDGGYMSLSEIISSDPDSSDAPVWSRLT</sequence>
<dbReference type="OrthoDB" id="411251at2759"/>
<dbReference type="EMBL" id="KZ303516">
    <property type="protein sequence ID" value="PIA14561.1"/>
    <property type="molecule type" value="Genomic_DNA"/>
</dbReference>
<protein>
    <recommendedName>
        <fullName evidence="4">PAS domain-containing protein</fullName>
    </recommendedName>
</protein>
<proteinExistence type="predicted"/>
<reference evidence="2 3" key="1">
    <citation type="journal article" date="2015" name="Genome Biol. Evol.">
        <title>Phylogenomic analyses indicate that early fungi evolved digesting cell walls of algal ancestors of land plants.</title>
        <authorList>
            <person name="Chang Y."/>
            <person name="Wang S."/>
            <person name="Sekimoto S."/>
            <person name="Aerts A.L."/>
            <person name="Choi C."/>
            <person name="Clum A."/>
            <person name="LaButti K.M."/>
            <person name="Lindquist E.A."/>
            <person name="Yee Ngan C."/>
            <person name="Ohm R.A."/>
            <person name="Salamov A.A."/>
            <person name="Grigoriev I.V."/>
            <person name="Spatafora J.W."/>
            <person name="Berbee M.L."/>
        </authorList>
    </citation>
    <scope>NUCLEOTIDE SEQUENCE [LARGE SCALE GENOMIC DNA]</scope>
    <source>
        <strain evidence="2 3">NRRL 1564</strain>
    </source>
</reference>